<protein>
    <submittedName>
        <fullName evidence="4">Leucine rich repeat</fullName>
    </submittedName>
</protein>
<dbReference type="Proteomes" id="UP001458880">
    <property type="component" value="Unassembled WGS sequence"/>
</dbReference>
<organism evidence="4 5">
    <name type="scientific">Popillia japonica</name>
    <name type="common">Japanese beetle</name>
    <dbReference type="NCBI Taxonomy" id="7064"/>
    <lineage>
        <taxon>Eukaryota</taxon>
        <taxon>Metazoa</taxon>
        <taxon>Ecdysozoa</taxon>
        <taxon>Arthropoda</taxon>
        <taxon>Hexapoda</taxon>
        <taxon>Insecta</taxon>
        <taxon>Pterygota</taxon>
        <taxon>Neoptera</taxon>
        <taxon>Endopterygota</taxon>
        <taxon>Coleoptera</taxon>
        <taxon>Polyphaga</taxon>
        <taxon>Scarabaeiformia</taxon>
        <taxon>Scarabaeidae</taxon>
        <taxon>Rutelinae</taxon>
        <taxon>Popillia</taxon>
    </lineage>
</organism>
<evidence type="ECO:0000313" key="5">
    <source>
        <dbReference type="Proteomes" id="UP001458880"/>
    </source>
</evidence>
<dbReference type="PANTHER" id="PTHR24366:SF96">
    <property type="entry name" value="LEUCINE RICH REPEAT CONTAINING 53"/>
    <property type="match status" value="1"/>
</dbReference>
<evidence type="ECO:0000313" key="4">
    <source>
        <dbReference type="EMBL" id="KAK9753516.1"/>
    </source>
</evidence>
<dbReference type="AlphaFoldDB" id="A0AAW1N0X9"/>
<proteinExistence type="predicted"/>
<evidence type="ECO:0000256" key="2">
    <source>
        <dbReference type="ARBA" id="ARBA00022737"/>
    </source>
</evidence>
<dbReference type="Gene3D" id="3.80.10.10">
    <property type="entry name" value="Ribonuclease Inhibitor"/>
    <property type="match status" value="2"/>
</dbReference>
<dbReference type="Pfam" id="PF13855">
    <property type="entry name" value="LRR_8"/>
    <property type="match status" value="3"/>
</dbReference>
<name>A0AAW1N0X9_POPJA</name>
<keyword evidence="2" id="KW-0677">Repeat</keyword>
<keyword evidence="1" id="KW-0433">Leucine-rich repeat</keyword>
<evidence type="ECO:0000256" key="3">
    <source>
        <dbReference type="SAM" id="Phobius"/>
    </source>
</evidence>
<gene>
    <name evidence="4" type="ORF">QE152_g2030</name>
</gene>
<sequence length="391" mass="45171">MLLSRVIGLLELHCQCKPQNYSKVVIMFLVLALILPFLTRASLFQDLMKESCDFDRDTTSYVCAKITTQFPKMHFGDYRLKCVYCSIEVFTNETFPFKTGLLSFDVSGSKIHTITSKAFENFKYLEHLHLENNEISNITEDAFYGLRRIFELHLENNKIRTLTPGFLNEFEANVIQLKNNELVEVPNEVFKGLYGVMILDLSHNSISTLHPDSLKYLKGIEVLDLEGNDVCTLPVGVFKHLRGLRTLNLAYNKFSSFPLGLFSPLTGLMHLNISYNRLKTFYADYLLPLRIIRLDISGNSLTTLNSVSLKENIPQLQWLVLNDNFWKCQLQWLVLNDNFWKCDVLKSIVRYFTMNKVDLTYYSMDRYDVTNINGIACLEDNIRVQVADIPS</sequence>
<accession>A0AAW1N0X9</accession>
<dbReference type="InterPro" id="IPR003591">
    <property type="entry name" value="Leu-rich_rpt_typical-subtyp"/>
</dbReference>
<dbReference type="SUPFAM" id="SSF52058">
    <property type="entry name" value="L domain-like"/>
    <property type="match status" value="1"/>
</dbReference>
<keyword evidence="3" id="KW-1133">Transmembrane helix</keyword>
<dbReference type="InterPro" id="IPR001611">
    <property type="entry name" value="Leu-rich_rpt"/>
</dbReference>
<feature type="transmembrane region" description="Helical" evidence="3">
    <location>
        <begin position="20"/>
        <end position="39"/>
    </location>
</feature>
<evidence type="ECO:0000256" key="1">
    <source>
        <dbReference type="ARBA" id="ARBA00022614"/>
    </source>
</evidence>
<reference evidence="4 5" key="1">
    <citation type="journal article" date="2024" name="BMC Genomics">
        <title>De novo assembly and annotation of Popillia japonica's genome with initial clues to its potential as an invasive pest.</title>
        <authorList>
            <person name="Cucini C."/>
            <person name="Boschi S."/>
            <person name="Funari R."/>
            <person name="Cardaioli E."/>
            <person name="Iannotti N."/>
            <person name="Marturano G."/>
            <person name="Paoli F."/>
            <person name="Bruttini M."/>
            <person name="Carapelli A."/>
            <person name="Frati F."/>
            <person name="Nardi F."/>
        </authorList>
    </citation>
    <scope>NUCLEOTIDE SEQUENCE [LARGE SCALE GENOMIC DNA]</scope>
    <source>
        <strain evidence="4">DMR45628</strain>
    </source>
</reference>
<dbReference type="PROSITE" id="PS51450">
    <property type="entry name" value="LRR"/>
    <property type="match status" value="1"/>
</dbReference>
<dbReference type="EMBL" id="JASPKY010000013">
    <property type="protein sequence ID" value="KAK9753516.1"/>
    <property type="molecule type" value="Genomic_DNA"/>
</dbReference>
<dbReference type="InterPro" id="IPR032675">
    <property type="entry name" value="LRR_dom_sf"/>
</dbReference>
<comment type="caution">
    <text evidence="4">The sequence shown here is derived from an EMBL/GenBank/DDBJ whole genome shotgun (WGS) entry which is preliminary data.</text>
</comment>
<keyword evidence="3" id="KW-0812">Transmembrane</keyword>
<keyword evidence="5" id="KW-1185">Reference proteome</keyword>
<keyword evidence="3" id="KW-0472">Membrane</keyword>
<dbReference type="SMART" id="SM00369">
    <property type="entry name" value="LRR_TYP"/>
    <property type="match status" value="6"/>
</dbReference>
<dbReference type="PANTHER" id="PTHR24366">
    <property type="entry name" value="IG(IMMUNOGLOBULIN) AND LRR(LEUCINE RICH REPEAT) DOMAINS"/>
    <property type="match status" value="1"/>
</dbReference>